<sequence length="180" mass="20864">MENPSIIYVSWIHGVGKSTLCVKVANKIHVQYLIASALLRKYKADTDMQCSSTDQIDKDIDTVLFWVQSEMDIENTTLLDGHFVLYDRNKKKVIPIKKDFFDSIPIKHIFVLVDTISEIQKKLLKRGGEMLYTKDFIQEFQKAEVLHANTIARELWIPLSIMDLSKEDYPEDIILRSISE</sequence>
<name>K1Z4K7_9BACT</name>
<dbReference type="EMBL" id="AMFJ01028855">
    <property type="protein sequence ID" value="EKD44482.1"/>
    <property type="molecule type" value="Genomic_DNA"/>
</dbReference>
<gene>
    <name evidence="1" type="ORF">ACD_71C00124G0009</name>
</gene>
<accession>K1Z4K7</accession>
<organism evidence="1">
    <name type="scientific">uncultured bacterium</name>
    <name type="common">gcode 4</name>
    <dbReference type="NCBI Taxonomy" id="1234023"/>
    <lineage>
        <taxon>Bacteria</taxon>
        <taxon>environmental samples</taxon>
    </lineage>
</organism>
<evidence type="ECO:0008006" key="2">
    <source>
        <dbReference type="Google" id="ProtNLM"/>
    </source>
</evidence>
<dbReference type="AlphaFoldDB" id="K1Z4K7"/>
<dbReference type="Pfam" id="PF13207">
    <property type="entry name" value="AAA_17"/>
    <property type="match status" value="1"/>
</dbReference>
<proteinExistence type="predicted"/>
<protein>
    <recommendedName>
        <fullName evidence="2">Adenylate kinase</fullName>
    </recommendedName>
</protein>
<evidence type="ECO:0000313" key="1">
    <source>
        <dbReference type="EMBL" id="EKD44482.1"/>
    </source>
</evidence>
<reference evidence="1" key="1">
    <citation type="journal article" date="2012" name="Science">
        <title>Fermentation, hydrogen, and sulfur metabolism in multiple uncultivated bacterial phyla.</title>
        <authorList>
            <person name="Wrighton K.C."/>
            <person name="Thomas B.C."/>
            <person name="Sharon I."/>
            <person name="Miller C.S."/>
            <person name="Castelle C.J."/>
            <person name="VerBerkmoes N.C."/>
            <person name="Wilkins M.J."/>
            <person name="Hettich R.L."/>
            <person name="Lipton M.S."/>
            <person name="Williams K.H."/>
            <person name="Long P.E."/>
            <person name="Banfield J.F."/>
        </authorList>
    </citation>
    <scope>NUCLEOTIDE SEQUENCE [LARGE SCALE GENOMIC DNA]</scope>
</reference>
<dbReference type="Gene3D" id="3.40.50.300">
    <property type="entry name" value="P-loop containing nucleotide triphosphate hydrolases"/>
    <property type="match status" value="1"/>
</dbReference>
<dbReference type="SUPFAM" id="SSF52540">
    <property type="entry name" value="P-loop containing nucleoside triphosphate hydrolases"/>
    <property type="match status" value="1"/>
</dbReference>
<comment type="caution">
    <text evidence="1">The sequence shown here is derived from an EMBL/GenBank/DDBJ whole genome shotgun (WGS) entry which is preliminary data.</text>
</comment>
<dbReference type="InterPro" id="IPR027417">
    <property type="entry name" value="P-loop_NTPase"/>
</dbReference>